<feature type="domain" description="Recombinase" evidence="4">
    <location>
        <begin position="142"/>
        <end position="255"/>
    </location>
</feature>
<dbReference type="RefSeq" id="WP_197057072.1">
    <property type="nucleotide sequence ID" value="NZ_CCRF01000032.1"/>
</dbReference>
<dbReference type="PROSITE" id="PS51736">
    <property type="entry name" value="RECOMBINASES_3"/>
    <property type="match status" value="1"/>
</dbReference>
<evidence type="ECO:0000259" key="4">
    <source>
        <dbReference type="PROSITE" id="PS51737"/>
    </source>
</evidence>
<evidence type="ECO:0000259" key="3">
    <source>
        <dbReference type="PROSITE" id="PS51736"/>
    </source>
</evidence>
<keyword evidence="1" id="KW-0175">Coiled coil</keyword>
<dbReference type="Pfam" id="PF00239">
    <property type="entry name" value="Resolvase"/>
    <property type="match status" value="1"/>
</dbReference>
<dbReference type="Pfam" id="PF07508">
    <property type="entry name" value="Recombinase"/>
    <property type="match status" value="1"/>
</dbReference>
<sequence length="498" mass="56960">MNSLTNQVSALTRLIASTPNWLFVDTYIDIASEKAKSNRKAFHRLIKDCESKDLEIVITKNISQFGRDTVEVLEGLNKLRELGVRVIFEQEGLDTADTDSALMITIIESIAQAENESRSENIKWGYRRHAAQGTSKLYNRKCYGYENDTAGELIIKKDEAKNVRLIFELYLRGLSIIGIKRELEKRGIKTPTGKEKWSKRTIDVMLSNEKYIGLVRLLNAGENQEHYVSENNHPAIISKEQFEAVQIEKKKRSNVVKTEGGNKRRSRKYSSKIIKVKKGGTVMSEPMVIALISAGATLIVTVVTSILNVRTEVFRNKFNTHQKRLETKKENLNNVYRQLISIINLYPSSSPNDILKHIEHAPGYSMEYYDAVLRSLDHQIENLKKQLNTNNINYEQKSHLEIEISNREYAKNKISENKKRYNMAKAEYEKFCKTDKVVFDLYAGQEVRNSLVSFEVVIHNVFISGKSAGEESDPINNLIRASRRSLINSMRSDLGITD</sequence>
<dbReference type="CDD" id="cd00338">
    <property type="entry name" value="Ser_Recombinase"/>
    <property type="match status" value="1"/>
</dbReference>
<dbReference type="PANTHER" id="PTHR30461">
    <property type="entry name" value="DNA-INVERTASE FROM LAMBDOID PROPHAGE"/>
    <property type="match status" value="1"/>
</dbReference>
<dbReference type="Gene3D" id="3.40.50.1390">
    <property type="entry name" value="Resolvase, N-terminal catalytic domain"/>
    <property type="match status" value="1"/>
</dbReference>
<feature type="coiled-coil region" evidence="1">
    <location>
        <begin position="366"/>
        <end position="393"/>
    </location>
</feature>
<dbReference type="GO" id="GO:0003677">
    <property type="term" value="F:DNA binding"/>
    <property type="evidence" value="ECO:0007669"/>
    <property type="project" value="InterPro"/>
</dbReference>
<name>A0A090ISP1_9BACI</name>
<dbReference type="InterPro" id="IPR050639">
    <property type="entry name" value="SSR_resolvase"/>
</dbReference>
<evidence type="ECO:0000256" key="2">
    <source>
        <dbReference type="SAM" id="Phobius"/>
    </source>
</evidence>
<feature type="transmembrane region" description="Helical" evidence="2">
    <location>
        <begin position="287"/>
        <end position="309"/>
    </location>
</feature>
<dbReference type="PROSITE" id="PS51737">
    <property type="entry name" value="RECOMBINASE_DNA_BIND"/>
    <property type="match status" value="1"/>
</dbReference>
<gene>
    <name evidence="5" type="ORF">BT1A1_0849</name>
</gene>
<keyword evidence="2" id="KW-0472">Membrane</keyword>
<keyword evidence="6" id="KW-1185">Reference proteome</keyword>
<dbReference type="SMART" id="SM00857">
    <property type="entry name" value="Resolvase"/>
    <property type="match status" value="1"/>
</dbReference>
<protein>
    <submittedName>
        <fullName evidence="5">Putative membrane protein</fullName>
    </submittedName>
</protein>
<accession>A0A090ISP1</accession>
<proteinExistence type="predicted"/>
<dbReference type="InterPro" id="IPR038109">
    <property type="entry name" value="DNA_bind_recomb_sf"/>
</dbReference>
<dbReference type="EMBL" id="CCRF01000032">
    <property type="protein sequence ID" value="CEE00697.1"/>
    <property type="molecule type" value="Genomic_DNA"/>
</dbReference>
<dbReference type="Gene3D" id="3.90.1750.20">
    <property type="entry name" value="Putative Large Serine Recombinase, Chain B, Domain 2"/>
    <property type="match status" value="1"/>
</dbReference>
<dbReference type="InterPro" id="IPR036162">
    <property type="entry name" value="Resolvase-like_N_sf"/>
</dbReference>
<dbReference type="PANTHER" id="PTHR30461:SF23">
    <property type="entry name" value="DNA RECOMBINASE-RELATED"/>
    <property type="match status" value="1"/>
</dbReference>
<dbReference type="InterPro" id="IPR006119">
    <property type="entry name" value="Resolv_N"/>
</dbReference>
<dbReference type="Proteomes" id="UP000040576">
    <property type="component" value="Unassembled WGS sequence"/>
</dbReference>
<feature type="domain" description="Resolvase/invertase-type recombinase catalytic" evidence="3">
    <location>
        <begin position="1"/>
        <end position="133"/>
    </location>
</feature>
<evidence type="ECO:0000313" key="5">
    <source>
        <dbReference type="EMBL" id="CEE00697.1"/>
    </source>
</evidence>
<dbReference type="AlphaFoldDB" id="A0A090ISP1"/>
<evidence type="ECO:0000256" key="1">
    <source>
        <dbReference type="SAM" id="Coils"/>
    </source>
</evidence>
<dbReference type="SUPFAM" id="SSF53041">
    <property type="entry name" value="Resolvase-like"/>
    <property type="match status" value="1"/>
</dbReference>
<evidence type="ECO:0000313" key="6">
    <source>
        <dbReference type="Proteomes" id="UP000040576"/>
    </source>
</evidence>
<organism evidence="5 6">
    <name type="scientific">Caldibacillus thermoamylovorans</name>
    <dbReference type="NCBI Taxonomy" id="35841"/>
    <lineage>
        <taxon>Bacteria</taxon>
        <taxon>Bacillati</taxon>
        <taxon>Bacillota</taxon>
        <taxon>Bacilli</taxon>
        <taxon>Bacillales</taxon>
        <taxon>Bacillaceae</taxon>
        <taxon>Caldibacillus</taxon>
    </lineage>
</organism>
<keyword evidence="2" id="KW-0812">Transmembrane</keyword>
<reference evidence="5 6" key="1">
    <citation type="submission" date="2014-07" db="EMBL/GenBank/DDBJ databases">
        <authorList>
            <person name="Wibberg Daniel"/>
        </authorList>
    </citation>
    <scope>NUCLEOTIDE SEQUENCE [LARGE SCALE GENOMIC DNA]</scope>
</reference>
<dbReference type="InterPro" id="IPR011109">
    <property type="entry name" value="DNA_bind_recombinase_dom"/>
</dbReference>
<keyword evidence="2" id="KW-1133">Transmembrane helix</keyword>
<dbReference type="GO" id="GO:0000150">
    <property type="term" value="F:DNA strand exchange activity"/>
    <property type="evidence" value="ECO:0007669"/>
    <property type="project" value="InterPro"/>
</dbReference>